<feature type="transmembrane region" description="Helical" evidence="9">
    <location>
        <begin position="190"/>
        <end position="213"/>
    </location>
</feature>
<gene>
    <name evidence="10" type="ORF">BN2475_260025</name>
</gene>
<comment type="similarity">
    <text evidence="8">Belongs to the binding-protein-dependent transport system permease family. LivHM subfamily.</text>
</comment>
<comment type="subcellular location">
    <subcellularLocation>
        <location evidence="1">Cell membrane</location>
        <topology evidence="1">Multi-pass membrane protein</topology>
    </subcellularLocation>
</comment>
<evidence type="ECO:0000256" key="7">
    <source>
        <dbReference type="ARBA" id="ARBA00023136"/>
    </source>
</evidence>
<dbReference type="InterPro" id="IPR001851">
    <property type="entry name" value="ABC_transp_permease"/>
</dbReference>
<feature type="transmembrane region" description="Helical" evidence="9">
    <location>
        <begin position="265"/>
        <end position="286"/>
    </location>
</feature>
<keyword evidence="11" id="KW-1185">Reference proteome</keyword>
<feature type="transmembrane region" description="Helical" evidence="9">
    <location>
        <begin position="12"/>
        <end position="30"/>
    </location>
</feature>
<evidence type="ECO:0000256" key="4">
    <source>
        <dbReference type="ARBA" id="ARBA00022692"/>
    </source>
</evidence>
<evidence type="ECO:0000313" key="11">
    <source>
        <dbReference type="Proteomes" id="UP000187012"/>
    </source>
</evidence>
<dbReference type="AlphaFoldDB" id="A0A1N7RZI4"/>
<protein>
    <submittedName>
        <fullName evidence="10">Inner-membrane translocator</fullName>
    </submittedName>
</protein>
<feature type="transmembrane region" description="Helical" evidence="9">
    <location>
        <begin position="96"/>
        <end position="116"/>
    </location>
</feature>
<keyword evidence="2" id="KW-0813">Transport</keyword>
<keyword evidence="4 9" id="KW-0812">Transmembrane</keyword>
<dbReference type="GO" id="GO:0006865">
    <property type="term" value="P:amino acid transport"/>
    <property type="evidence" value="ECO:0007669"/>
    <property type="project" value="UniProtKB-KW"/>
</dbReference>
<accession>A0A1N7RZI4</accession>
<keyword evidence="3" id="KW-1003">Cell membrane</keyword>
<evidence type="ECO:0000256" key="6">
    <source>
        <dbReference type="ARBA" id="ARBA00022989"/>
    </source>
</evidence>
<dbReference type="GO" id="GO:0022857">
    <property type="term" value="F:transmembrane transporter activity"/>
    <property type="evidence" value="ECO:0007669"/>
    <property type="project" value="InterPro"/>
</dbReference>
<dbReference type="CDD" id="cd06582">
    <property type="entry name" value="TM_PBP1_LivH_like"/>
    <property type="match status" value="1"/>
</dbReference>
<evidence type="ECO:0000256" key="5">
    <source>
        <dbReference type="ARBA" id="ARBA00022970"/>
    </source>
</evidence>
<evidence type="ECO:0000256" key="2">
    <source>
        <dbReference type="ARBA" id="ARBA00022448"/>
    </source>
</evidence>
<keyword evidence="7 9" id="KW-0472">Membrane</keyword>
<dbReference type="Proteomes" id="UP000187012">
    <property type="component" value="Unassembled WGS sequence"/>
</dbReference>
<keyword evidence="5" id="KW-0029">Amino-acid transport</keyword>
<dbReference type="RefSeq" id="WP_094779898.1">
    <property type="nucleotide sequence ID" value="NZ_CYGX02000026.1"/>
</dbReference>
<reference evidence="10 11" key="1">
    <citation type="submission" date="2016-12" db="EMBL/GenBank/DDBJ databases">
        <authorList>
            <person name="Song W.-J."/>
            <person name="Kurnit D.M."/>
        </authorList>
    </citation>
    <scope>NUCLEOTIDE SEQUENCE [LARGE SCALE GENOMIC DNA]</scope>
    <source>
        <strain evidence="10 11">STM7296</strain>
    </source>
</reference>
<sequence length="290" mass="30567">MTDLILQSLYSGVLVGGAYALVALGLALVFGAMRVINLAHGELVLLSAYIAYSFETRLGINPVLAIPAAIPVVCAAAGAAWFLVSKIARDRELNSLILTYGLGIILTNAVLLIWGADVRSTNSAWLQDSVMLGNVLSMRSELLSFGISVVLMGALWWWLSHSWYGRAVRAISSNRDAARLMGINPRKTELVSFLVAGVLASCAGVAMYASSAIQPSIGEAMTVKAFIITVLAGVGSIPGVLLGAMLLGIAEALTVTLFSSALQELAGMLLFLLVLYVLPNGLFGVARRRG</sequence>
<dbReference type="InterPro" id="IPR052157">
    <property type="entry name" value="BCAA_transport_permease"/>
</dbReference>
<dbReference type="Pfam" id="PF02653">
    <property type="entry name" value="BPD_transp_2"/>
    <property type="match status" value="1"/>
</dbReference>
<dbReference type="GO" id="GO:0005886">
    <property type="term" value="C:plasma membrane"/>
    <property type="evidence" value="ECO:0007669"/>
    <property type="project" value="UniProtKB-SubCell"/>
</dbReference>
<name>A0A1N7RZI4_9BURK</name>
<keyword evidence="6 9" id="KW-1133">Transmembrane helix</keyword>
<feature type="transmembrane region" description="Helical" evidence="9">
    <location>
        <begin position="64"/>
        <end position="84"/>
    </location>
</feature>
<feature type="transmembrane region" description="Helical" evidence="9">
    <location>
        <begin position="136"/>
        <end position="159"/>
    </location>
</feature>
<proteinExistence type="inferred from homology"/>
<feature type="transmembrane region" description="Helical" evidence="9">
    <location>
        <begin position="225"/>
        <end position="253"/>
    </location>
</feature>
<evidence type="ECO:0000256" key="9">
    <source>
        <dbReference type="SAM" id="Phobius"/>
    </source>
</evidence>
<evidence type="ECO:0000256" key="3">
    <source>
        <dbReference type="ARBA" id="ARBA00022475"/>
    </source>
</evidence>
<dbReference type="PANTHER" id="PTHR11795:SF445">
    <property type="entry name" value="AMINO ACID ABC TRANSPORTER PERMEASE PROTEIN"/>
    <property type="match status" value="1"/>
</dbReference>
<dbReference type="OrthoDB" id="25113at2"/>
<dbReference type="PANTHER" id="PTHR11795">
    <property type="entry name" value="BRANCHED-CHAIN AMINO ACID TRANSPORT SYSTEM PERMEASE PROTEIN LIVH"/>
    <property type="match status" value="1"/>
</dbReference>
<evidence type="ECO:0000256" key="1">
    <source>
        <dbReference type="ARBA" id="ARBA00004651"/>
    </source>
</evidence>
<dbReference type="EMBL" id="CYGX02000026">
    <property type="protein sequence ID" value="SIT40542.1"/>
    <property type="molecule type" value="Genomic_DNA"/>
</dbReference>
<organism evidence="10 11">
    <name type="scientific">Paraburkholderia ribeironis</name>
    <dbReference type="NCBI Taxonomy" id="1247936"/>
    <lineage>
        <taxon>Bacteria</taxon>
        <taxon>Pseudomonadati</taxon>
        <taxon>Pseudomonadota</taxon>
        <taxon>Betaproteobacteria</taxon>
        <taxon>Burkholderiales</taxon>
        <taxon>Burkholderiaceae</taxon>
        <taxon>Paraburkholderia</taxon>
    </lineage>
</organism>
<evidence type="ECO:0000256" key="8">
    <source>
        <dbReference type="ARBA" id="ARBA00037998"/>
    </source>
</evidence>
<evidence type="ECO:0000313" key="10">
    <source>
        <dbReference type="EMBL" id="SIT40542.1"/>
    </source>
</evidence>
<dbReference type="STRING" id="1247936.BN2475_260025"/>